<evidence type="ECO:0000313" key="7">
    <source>
        <dbReference type="RefSeq" id="XP_058979781.1"/>
    </source>
</evidence>
<dbReference type="GO" id="GO:0005829">
    <property type="term" value="C:cytosol"/>
    <property type="evidence" value="ECO:0007669"/>
    <property type="project" value="TreeGrafter"/>
</dbReference>
<dbReference type="GeneID" id="101894340"/>
<dbReference type="STRING" id="7370.A0A1I8M0Y7"/>
<sequence length="80" mass="9441">MNSLGEDCNELKRKYDACFNLWFSERFLKGDNDDSMCAPIFKVYQECVKKAMEEQKIELREIEADYSTGDYNEKPEHSKS</sequence>
<dbReference type="PANTHER" id="PTHR46403">
    <property type="entry name" value="TP53-REGULATED INHIBITOR OF APOPTOSIS 1"/>
    <property type="match status" value="1"/>
</dbReference>
<evidence type="ECO:0000313" key="6">
    <source>
        <dbReference type="RefSeq" id="XP_005186566.1"/>
    </source>
</evidence>
<dbReference type="PROSITE" id="PS51808">
    <property type="entry name" value="CHCH"/>
    <property type="match status" value="1"/>
</dbReference>
<dbReference type="GO" id="GO:0005758">
    <property type="term" value="C:mitochondrial intermembrane space"/>
    <property type="evidence" value="ECO:0007669"/>
    <property type="project" value="TreeGrafter"/>
</dbReference>
<dbReference type="GO" id="GO:0045332">
    <property type="term" value="P:phospholipid translocation"/>
    <property type="evidence" value="ECO:0007669"/>
    <property type="project" value="TreeGrafter"/>
</dbReference>
<dbReference type="KEGG" id="mde:101894340"/>
<accession>A0A1I8M0Y7</accession>
<keyword evidence="2" id="KW-1015">Disulfide bond</keyword>
<protein>
    <submittedName>
        <fullName evidence="6 7">TP53-regulated inhibitor of apoptosis 1</fullName>
    </submittedName>
</protein>
<dbReference type="RefSeq" id="XP_058979781.1">
    <property type="nucleotide sequence ID" value="XM_059123798.1"/>
</dbReference>
<evidence type="ECO:0000256" key="3">
    <source>
        <dbReference type="ARBA" id="ARBA00023706"/>
    </source>
</evidence>
<dbReference type="VEuPathDB" id="VectorBase:MDOA000151"/>
<dbReference type="VEuPathDB" id="VectorBase:MDOMA2_002887"/>
<dbReference type="AlphaFoldDB" id="A0A1I8M0Y7"/>
<reference evidence="4" key="1">
    <citation type="submission" date="2020-05" db="UniProtKB">
        <authorList>
            <consortium name="EnsemblMetazoa"/>
        </authorList>
    </citation>
    <scope>IDENTIFICATION</scope>
    <source>
        <strain evidence="4">Aabys</strain>
    </source>
</reference>
<dbReference type="eggNOG" id="KOG3481">
    <property type="taxonomic scope" value="Eukaryota"/>
</dbReference>
<keyword evidence="5" id="KW-1185">Reference proteome</keyword>
<evidence type="ECO:0000313" key="5">
    <source>
        <dbReference type="Proteomes" id="UP001652621"/>
    </source>
</evidence>
<dbReference type="RefSeq" id="XP_005186566.1">
    <property type="nucleotide sequence ID" value="XM_005186509.3"/>
</dbReference>
<evidence type="ECO:0000256" key="1">
    <source>
        <dbReference type="ARBA" id="ARBA00006196"/>
    </source>
</evidence>
<evidence type="ECO:0000313" key="4">
    <source>
        <dbReference type="EnsemblMetazoa" id="MDOA000151-PA"/>
    </source>
</evidence>
<name>A0A1I8M0Y7_MUSDO</name>
<dbReference type="GO" id="GO:0005634">
    <property type="term" value="C:nucleus"/>
    <property type="evidence" value="ECO:0007669"/>
    <property type="project" value="TreeGrafter"/>
</dbReference>
<reference evidence="7" key="2">
    <citation type="submission" date="2025-05" db="UniProtKB">
        <authorList>
            <consortium name="RefSeq"/>
        </authorList>
    </citation>
    <scope>IDENTIFICATION</scope>
    <source>
        <strain evidence="6 7">Aabys</strain>
        <tissue evidence="7">Whole body</tissue>
    </source>
</reference>
<dbReference type="GO" id="GO:1990050">
    <property type="term" value="F:phosphatidic acid transfer activity"/>
    <property type="evidence" value="ECO:0007669"/>
    <property type="project" value="TreeGrafter"/>
</dbReference>
<dbReference type="Proteomes" id="UP001652621">
    <property type="component" value="Unplaced"/>
</dbReference>
<evidence type="ECO:0000256" key="2">
    <source>
        <dbReference type="ARBA" id="ARBA00023157"/>
    </source>
</evidence>
<dbReference type="Pfam" id="PF05254">
    <property type="entry name" value="UPF0203"/>
    <property type="match status" value="1"/>
</dbReference>
<dbReference type="OrthoDB" id="19091at2759"/>
<organism evidence="4">
    <name type="scientific">Musca domestica</name>
    <name type="common">House fly</name>
    <dbReference type="NCBI Taxonomy" id="7370"/>
    <lineage>
        <taxon>Eukaryota</taxon>
        <taxon>Metazoa</taxon>
        <taxon>Ecdysozoa</taxon>
        <taxon>Arthropoda</taxon>
        <taxon>Hexapoda</taxon>
        <taxon>Insecta</taxon>
        <taxon>Pterygota</taxon>
        <taxon>Neoptera</taxon>
        <taxon>Endopterygota</taxon>
        <taxon>Diptera</taxon>
        <taxon>Brachycera</taxon>
        <taxon>Muscomorpha</taxon>
        <taxon>Muscoidea</taxon>
        <taxon>Muscidae</taxon>
        <taxon>Musca</taxon>
    </lineage>
</organism>
<comment type="catalytic activity">
    <reaction evidence="3">
        <text>a 1,2-diacyl-sn-glycero-3-phosphate(in) = a 1,2-diacyl-sn-glycero-3-phosphate(out)</text>
        <dbReference type="Rhea" id="RHEA:36435"/>
        <dbReference type="ChEBI" id="CHEBI:58608"/>
    </reaction>
</comment>
<proteinExistence type="inferred from homology"/>
<dbReference type="VEuPathDB" id="VectorBase:MDOMA2_010265"/>
<dbReference type="EnsemblMetazoa" id="MDOA000151-RA">
    <property type="protein sequence ID" value="MDOA000151-PA"/>
    <property type="gene ID" value="MDOA000151"/>
</dbReference>
<comment type="similarity">
    <text evidence="1">Belongs to the TRIAP1/MDM35 family.</text>
</comment>
<dbReference type="PANTHER" id="PTHR46403:SF1">
    <property type="entry name" value="TP53-REGULATED INHIBITOR OF APOPTOSIS 1"/>
    <property type="match status" value="1"/>
</dbReference>
<gene>
    <name evidence="4" type="primary">101894340</name>
    <name evidence="6" type="synonym">LOC101894340</name>
    <name evidence="7" type="synonym">LOC131802966</name>
</gene>
<dbReference type="InterPro" id="IPR007918">
    <property type="entry name" value="MDM35_apoptosis"/>
</dbReference>